<sequence length="148" mass="15979">MRKWLAAIIMSAALLVTGVSTAKADITYMNEDFTAYTGAVGDNKPVFAGGKAAYIGGVAVHPTIWGAGNWNKPVFPFGTMIVLNNNESISIPGGYVINTFVVEDTGDLKNTAKLSYRWIDVYFGKYSTANHQAAINFGKKKLSYTVIS</sequence>
<evidence type="ECO:0000313" key="3">
    <source>
        <dbReference type="Proteomes" id="UP000304148"/>
    </source>
</evidence>
<gene>
    <name evidence="2" type="ORF">PBLR_12024</name>
</gene>
<evidence type="ECO:0000313" key="2">
    <source>
        <dbReference type="EMBL" id="SYX83602.1"/>
    </source>
</evidence>
<accession>A0A383RAJ3</accession>
<protein>
    <recommendedName>
        <fullName evidence="4">3D domain-containing protein</fullName>
    </recommendedName>
</protein>
<dbReference type="RefSeq" id="WP_172619457.1">
    <property type="nucleotide sequence ID" value="NZ_LS992241.1"/>
</dbReference>
<keyword evidence="1" id="KW-0732">Signal</keyword>
<evidence type="ECO:0008006" key="4">
    <source>
        <dbReference type="Google" id="ProtNLM"/>
    </source>
</evidence>
<feature type="chain" id="PRO_5038807763" description="3D domain-containing protein" evidence="1">
    <location>
        <begin position="23"/>
        <end position="148"/>
    </location>
</feature>
<reference evidence="3" key="1">
    <citation type="submission" date="2018-08" db="EMBL/GenBank/DDBJ databases">
        <authorList>
            <person name="Chevrot R."/>
        </authorList>
    </citation>
    <scope>NUCLEOTIDE SEQUENCE [LARGE SCALE GENOMIC DNA]</scope>
</reference>
<dbReference type="AlphaFoldDB" id="A0A383RAJ3"/>
<name>A0A383RAJ3_PAEAL</name>
<evidence type="ECO:0000256" key="1">
    <source>
        <dbReference type="SAM" id="SignalP"/>
    </source>
</evidence>
<proteinExistence type="predicted"/>
<feature type="signal peptide" evidence="1">
    <location>
        <begin position="1"/>
        <end position="22"/>
    </location>
</feature>
<dbReference type="EMBL" id="LS992241">
    <property type="protein sequence ID" value="SYX83602.1"/>
    <property type="molecule type" value="Genomic_DNA"/>
</dbReference>
<organism evidence="2 3">
    <name type="scientific">Paenibacillus alvei</name>
    <name type="common">Bacillus alvei</name>
    <dbReference type="NCBI Taxonomy" id="44250"/>
    <lineage>
        <taxon>Bacteria</taxon>
        <taxon>Bacillati</taxon>
        <taxon>Bacillota</taxon>
        <taxon>Bacilli</taxon>
        <taxon>Bacillales</taxon>
        <taxon>Paenibacillaceae</taxon>
        <taxon>Paenibacillus</taxon>
    </lineage>
</organism>
<dbReference type="Proteomes" id="UP000304148">
    <property type="component" value="Chromosome"/>
</dbReference>